<dbReference type="Proteomes" id="UP001058074">
    <property type="component" value="Unassembled WGS sequence"/>
</dbReference>
<comment type="caution">
    <text evidence="1">The sequence shown here is derived from an EMBL/GenBank/DDBJ whole genome shotgun (WGS) entry which is preliminary data.</text>
</comment>
<gene>
    <name evidence="1" type="ORF">rsdtw13_39290</name>
</gene>
<accession>A0ACB5RHT5</accession>
<name>A0ACB5RHT5_9CLOT</name>
<evidence type="ECO:0000313" key="1">
    <source>
        <dbReference type="EMBL" id="GKX68671.1"/>
    </source>
</evidence>
<protein>
    <submittedName>
        <fullName evidence="1">Uncharacterized protein</fullName>
    </submittedName>
</protein>
<dbReference type="EMBL" id="BROD01000001">
    <property type="protein sequence ID" value="GKX68671.1"/>
    <property type="molecule type" value="Genomic_DNA"/>
</dbReference>
<keyword evidence="2" id="KW-1185">Reference proteome</keyword>
<evidence type="ECO:0000313" key="2">
    <source>
        <dbReference type="Proteomes" id="UP001058074"/>
    </source>
</evidence>
<organism evidence="1 2">
    <name type="scientific">Inconstantimicrobium mannanitabidum</name>
    <dbReference type="NCBI Taxonomy" id="1604901"/>
    <lineage>
        <taxon>Bacteria</taxon>
        <taxon>Bacillati</taxon>
        <taxon>Bacillota</taxon>
        <taxon>Clostridia</taxon>
        <taxon>Eubacteriales</taxon>
        <taxon>Clostridiaceae</taxon>
        <taxon>Inconstantimicrobium</taxon>
    </lineage>
</organism>
<proteinExistence type="predicted"/>
<reference evidence="1" key="1">
    <citation type="journal article" date="2025" name="Int. J. Syst. Evol. Microbiol.">
        <title>Inconstantimicrobium mannanitabidum sp. nov., a novel member of the family Clostridiaceae isolated from anoxic soil under the treatment of reductive soil disinfestation.</title>
        <authorList>
            <person name="Ueki A."/>
            <person name="Tonouchi A."/>
            <person name="Honma S."/>
            <person name="Kaku N."/>
            <person name="Ueki K."/>
        </authorList>
    </citation>
    <scope>NUCLEOTIDE SEQUENCE</scope>
    <source>
        <strain evidence="1">TW13</strain>
    </source>
</reference>
<sequence>MIIDILLFYCEGRGGVEDVTTKISNGLIAKGHRVRIFQSYSPQYEEWGKNLVEFYFFGAGLPWNSSIGDYAANYNKIISKIGKPDVMLVTHEPFCNQLCYLALNEDKKEHTPLISWIHAQVSSYARTPLINYSDIHLAISKGVQQGLSKFINPANIYLVGNPITTKGLTVCPRPSTGLSLLFVGRLENGGKRLDVLFNALAKVNGPWNLKIIGNGPDYNMLNQMAKDLNISDNIEWLGWKTKPWEEVKEASLLLMTSDYEGFALVIAEALSRGIPVISTKTEGPSEIITDGENGWLIDRGNSNQLADLLNKIQEKSIMLPTAEKCIASVKKYDETAVTNKIEKVLLDAYKRNQNRKVIDFLLLDESYTKEIQSIILGVYNQLIERGYRVRLFQPTYSTIFVDTDRIVERYIYGLDLNIHAPIDQYSIMYMKLISRIGNPDAILLLNRHEFNNTENNTLRDIKRKTPVISLIKLMQKTNIFMETNQDLDVIDVVDNMESLFKKIFKRREI</sequence>